<feature type="coiled-coil region" evidence="1">
    <location>
        <begin position="1219"/>
        <end position="1246"/>
    </location>
</feature>
<dbReference type="Proteomes" id="UP001628193">
    <property type="component" value="Unassembled WGS sequence"/>
</dbReference>
<accession>A0ABQ0CAF2</accession>
<protein>
    <submittedName>
        <fullName evidence="3">Uncharacterized protein</fullName>
    </submittedName>
</protein>
<keyword evidence="4" id="KW-1185">Reference proteome</keyword>
<evidence type="ECO:0000313" key="3">
    <source>
        <dbReference type="EMBL" id="GAB0057862.1"/>
    </source>
</evidence>
<gene>
    <name evidence="3" type="ORF">SIID45300_02196</name>
</gene>
<keyword evidence="1" id="KW-0175">Coiled coil</keyword>
<evidence type="ECO:0000256" key="2">
    <source>
        <dbReference type="SAM" id="Phobius"/>
    </source>
</evidence>
<dbReference type="PANTHER" id="PTHR33371">
    <property type="entry name" value="INTERMEMBRANE PHOSPHOLIPID TRANSPORT SYSTEM BINDING PROTEIN MLAD-RELATED"/>
    <property type="match status" value="1"/>
</dbReference>
<dbReference type="Gene3D" id="1.20.120.20">
    <property type="entry name" value="Apolipoprotein"/>
    <property type="match status" value="1"/>
</dbReference>
<comment type="caution">
    <text evidence="3">The sequence shown here is derived from an EMBL/GenBank/DDBJ whole genome shotgun (WGS) entry which is preliminary data.</text>
</comment>
<organism evidence="3 4">
    <name type="scientific">Candidatus Magnetaquiglobus chichijimensis</name>
    <dbReference type="NCBI Taxonomy" id="3141448"/>
    <lineage>
        <taxon>Bacteria</taxon>
        <taxon>Pseudomonadati</taxon>
        <taxon>Pseudomonadota</taxon>
        <taxon>Magnetococcia</taxon>
        <taxon>Magnetococcales</taxon>
        <taxon>Candidatus Magnetaquicoccaceae</taxon>
        <taxon>Candidatus Magnetaquiglobus</taxon>
    </lineage>
</organism>
<dbReference type="PANTHER" id="PTHR33371:SF4">
    <property type="entry name" value="INTERMEMBRANE PHOSPHOLIPID TRANSPORT SYSTEM BINDING PROTEIN MLAD"/>
    <property type="match status" value="1"/>
</dbReference>
<dbReference type="InterPro" id="IPR052336">
    <property type="entry name" value="MlaD_Phospholipid_Transporter"/>
</dbReference>
<feature type="transmembrane region" description="Helical" evidence="2">
    <location>
        <begin position="148"/>
        <end position="168"/>
    </location>
</feature>
<reference evidence="3 4" key="1">
    <citation type="submission" date="2024-05" db="EMBL/GenBank/DDBJ databases">
        <authorList>
            <consortium name="Candidatus Magnetaquicoccaceae bacterium FCR-1 genome sequencing consortium"/>
            <person name="Shimoshige H."/>
            <person name="Shimamura S."/>
            <person name="Taoka A."/>
            <person name="Kobayashi H."/>
            <person name="Maekawa T."/>
        </authorList>
    </citation>
    <scope>NUCLEOTIDE SEQUENCE [LARGE SCALE GENOMIC DNA]</scope>
    <source>
        <strain evidence="3 4">FCR-1</strain>
    </source>
</reference>
<feature type="transmembrane region" description="Helical" evidence="2">
    <location>
        <begin position="188"/>
        <end position="210"/>
    </location>
</feature>
<feature type="transmembrane region" description="Helical" evidence="2">
    <location>
        <begin position="15"/>
        <end position="34"/>
    </location>
</feature>
<keyword evidence="2" id="KW-0812">Transmembrane</keyword>
<reference evidence="3 4" key="2">
    <citation type="submission" date="2024-09" db="EMBL/GenBank/DDBJ databases">
        <title>Draft genome sequence of Candidatus Magnetaquicoccaceae bacterium FCR-1.</title>
        <authorList>
            <person name="Shimoshige H."/>
            <person name="Shimamura S."/>
            <person name="Taoka A."/>
            <person name="Kobayashi H."/>
            <person name="Maekawa T."/>
        </authorList>
    </citation>
    <scope>NUCLEOTIDE SEQUENCE [LARGE SCALE GENOMIC DNA]</scope>
    <source>
        <strain evidence="3 4">FCR-1</strain>
    </source>
</reference>
<keyword evidence="2" id="KW-0472">Membrane</keyword>
<proteinExistence type="predicted"/>
<dbReference type="SUPFAM" id="SSF58113">
    <property type="entry name" value="Apolipoprotein A-I"/>
    <property type="match status" value="1"/>
</dbReference>
<sequence>MIAIATFFSSLGGHLVLAFMVIGGFLLSLGIFFFQTRRIGKQIVRGLRLIEVHAESAEVSRESDPDRRIHLRKNQFAQNWQAFRQDMEQPNMGYFGSSWAEFVKHITVPAPDSRQVIRTSADPSLYFNERTLYFVNINTRLFDAIPGFLTGGGIFGTFVGLVAGIYLAQDGMAAGPQEMKQAMKFLMGGVSTAFITSIFGIGLSILFSVIEKRRQHWIGQLVHRFCEHLEACFEIQHREDSGLSRIHIAQMETVAELKKLTRLLQSKSVAGESASTQSAEIDHRIGASLAPAIGKMFESLVRYQDNQRSNQQQAMQGAFAPMFEQFQATLGEKLSAIELGLFALNENLRNQNAGMGDLWRDLRASGQEGLLNTARSIREAFDDFGVQFTTLMRESSAGSLNHLNQAMSQLTEALTAIHTAQDGHLRSVAEGLNRYQGEWRGASERQGQTLEQLLAGLQGTTDQGNLKLEQLISGLHGAADQSGQRLEQLVSSLNKGLAVQNDRLNRFVEDAATLLTELKGRGDVQSAVAQKAVSGQEQLIQHLLANLADVAAGMQRSQIELAAALKDSSTGMSARLERVLADLADVAAGMRGAQTEMSALLKDSSAGLAGTMQRTIADLGGVAAGMKSAQMELITLLKESANSFAGQMGNSLKDMAQSSTAMLAVQNEMQRIFGAAPHLLAATQKLLDGMERFQDSMGTRIDAAVNAAKPREIAPSGQQEKQLLEQMTRYMDSTRDALQEESKTISETMMMAGGLLLRAAESLEQTAAGMASHFATSLNQLSTQQSQAASSLRQTSDQVSSRIEESISTMLLTMEEMRYAMDGMMQQSNKREVVVPQADPEMRLGQQRLEETLLGILHYIERLESNHQTTVQTLDQHKQTIASALQTSRDTMSQGHVELQSLVGAAASSMVQAVGEINHALTRLNVTMQQQTTRLADDKRQALTEVTTLTQQFDPERGRFGHLVEAMESGAMMIAVAGEKLQTSSDKLEKVSTSLTATQETARQTLAGIGKAHEQLRLLLTNYEARFEKVDDSLGRTFGHLNTGLQEFSEKVLHFIAQTDEHMGGISEKLGYSVGDLGSKLDDMNDTLGGFLEGLSTTLLKPLIESSRQVMLAGQKIHAAMEGLNKLTNDLKAMDGLTHHEAGQTLAAMREAQERLKSTMATVQNQLQATWGEHQRKIDQVSNNMFQTLGTLNGDLKSFSSEKILEFIGGVDEHMDHVSHQLRGTIEELHDKLEEMNDTMNYYMQQSPDRK</sequence>
<evidence type="ECO:0000256" key="1">
    <source>
        <dbReference type="SAM" id="Coils"/>
    </source>
</evidence>
<name>A0ABQ0CAF2_9PROT</name>
<keyword evidence="2" id="KW-1133">Transmembrane helix</keyword>
<dbReference type="EMBL" id="BAAFGK010000004">
    <property type="protein sequence ID" value="GAB0057862.1"/>
    <property type="molecule type" value="Genomic_DNA"/>
</dbReference>
<evidence type="ECO:0000313" key="4">
    <source>
        <dbReference type="Proteomes" id="UP001628193"/>
    </source>
</evidence>